<reference evidence="1" key="3">
    <citation type="submission" date="2015-04" db="UniProtKB">
        <authorList>
            <consortium name="EnsemblPlants"/>
        </authorList>
    </citation>
    <scope>IDENTIFICATION</scope>
</reference>
<protein>
    <submittedName>
        <fullName evidence="1">Uncharacterized protein</fullName>
    </submittedName>
</protein>
<dbReference type="EnsemblPlants" id="LPERR11G04680.1">
    <property type="protein sequence ID" value="LPERR11G04680.1"/>
    <property type="gene ID" value="LPERR11G04680"/>
</dbReference>
<dbReference type="Proteomes" id="UP000032180">
    <property type="component" value="Chromosome 11"/>
</dbReference>
<reference evidence="2" key="2">
    <citation type="submission" date="2013-12" db="EMBL/GenBank/DDBJ databases">
        <authorList>
            <person name="Yu Y."/>
            <person name="Lee S."/>
            <person name="de Baynast K."/>
            <person name="Wissotski M."/>
            <person name="Liu L."/>
            <person name="Talag J."/>
            <person name="Goicoechea J."/>
            <person name="Angelova A."/>
            <person name="Jetty R."/>
            <person name="Kudrna D."/>
            <person name="Golser W."/>
            <person name="Rivera L."/>
            <person name="Zhang J."/>
            <person name="Wing R."/>
        </authorList>
    </citation>
    <scope>NUCLEOTIDE SEQUENCE</scope>
</reference>
<keyword evidence="2" id="KW-1185">Reference proteome</keyword>
<dbReference type="HOGENOM" id="CLU_172096_0_0_1"/>
<organism evidence="1 2">
    <name type="scientific">Leersia perrieri</name>
    <dbReference type="NCBI Taxonomy" id="77586"/>
    <lineage>
        <taxon>Eukaryota</taxon>
        <taxon>Viridiplantae</taxon>
        <taxon>Streptophyta</taxon>
        <taxon>Embryophyta</taxon>
        <taxon>Tracheophyta</taxon>
        <taxon>Spermatophyta</taxon>
        <taxon>Magnoliopsida</taxon>
        <taxon>Liliopsida</taxon>
        <taxon>Poales</taxon>
        <taxon>Poaceae</taxon>
        <taxon>BOP clade</taxon>
        <taxon>Oryzoideae</taxon>
        <taxon>Oryzeae</taxon>
        <taxon>Oryzinae</taxon>
        <taxon>Leersia</taxon>
    </lineage>
</organism>
<evidence type="ECO:0000313" key="2">
    <source>
        <dbReference type="Proteomes" id="UP000032180"/>
    </source>
</evidence>
<evidence type="ECO:0000313" key="1">
    <source>
        <dbReference type="EnsemblPlants" id="LPERR11G04680.1"/>
    </source>
</evidence>
<proteinExistence type="predicted"/>
<dbReference type="Gramene" id="LPERR11G04680.1">
    <property type="protein sequence ID" value="LPERR11G04680.1"/>
    <property type="gene ID" value="LPERR11G04680"/>
</dbReference>
<sequence>MTLLKLSARSKKAPAIVVVLAVAMPLLLTHLLAAATLAADDGGGSGLPPQPEGTIYSSCFRAGGCMLTPEWCPIRCQYLGFTPGAGCQVMDDGHIYCCCGPIVVGQPISQKM</sequence>
<dbReference type="AlphaFoldDB" id="A0A0D9XPV1"/>
<accession>A0A0D9XPV1</accession>
<reference evidence="1 2" key="1">
    <citation type="submission" date="2012-08" db="EMBL/GenBank/DDBJ databases">
        <title>Oryza genome evolution.</title>
        <authorList>
            <person name="Wing R.A."/>
        </authorList>
    </citation>
    <scope>NUCLEOTIDE SEQUENCE</scope>
</reference>
<name>A0A0D9XPV1_9ORYZ</name>